<dbReference type="GeneID" id="42982727"/>
<feature type="region of interest" description="Disordered" evidence="2">
    <location>
        <begin position="24"/>
        <end position="77"/>
    </location>
</feature>
<feature type="compositionally biased region" description="Basic and acidic residues" evidence="2">
    <location>
        <begin position="32"/>
        <end position="77"/>
    </location>
</feature>
<organism evidence="4 5">
    <name type="scientific">Loigolactobacillus backii</name>
    <dbReference type="NCBI Taxonomy" id="375175"/>
    <lineage>
        <taxon>Bacteria</taxon>
        <taxon>Bacillati</taxon>
        <taxon>Bacillota</taxon>
        <taxon>Bacilli</taxon>
        <taxon>Lactobacillales</taxon>
        <taxon>Lactobacillaceae</taxon>
        <taxon>Loigolactobacillus</taxon>
    </lineage>
</organism>
<dbReference type="EMBL" id="CP014873">
    <property type="protein sequence ID" value="ANK63190.1"/>
    <property type="molecule type" value="Genomic_DNA"/>
</dbReference>
<dbReference type="InterPro" id="IPR036629">
    <property type="entry name" value="YjbJ_sf"/>
</dbReference>
<reference evidence="4 5" key="1">
    <citation type="submission" date="2016-03" db="EMBL/GenBank/DDBJ databases">
        <title>Pediococcus and Lactobacillus from brewery environment - whole genome sequencing and assembly.</title>
        <authorList>
            <person name="Behr J."/>
            <person name="Geissler A.J."/>
            <person name="Vogel R.F."/>
        </authorList>
    </citation>
    <scope>NUCLEOTIDE SEQUENCE [LARGE SCALE GENOMIC DNA]</scope>
    <source>
        <strain evidence="4 5">TMW 1.1989</strain>
    </source>
</reference>
<dbReference type="Proteomes" id="UP000078582">
    <property type="component" value="Chromosome"/>
</dbReference>
<evidence type="ECO:0000259" key="3">
    <source>
        <dbReference type="Pfam" id="PF05532"/>
    </source>
</evidence>
<feature type="domain" description="CsbD-like" evidence="3">
    <location>
        <begin position="2"/>
        <end position="45"/>
    </location>
</feature>
<dbReference type="AlphaFoldDB" id="A0A192H491"/>
<evidence type="ECO:0000313" key="5">
    <source>
        <dbReference type="Proteomes" id="UP000078582"/>
    </source>
</evidence>
<protein>
    <recommendedName>
        <fullName evidence="3">CsbD-like domain-containing protein</fullName>
    </recommendedName>
</protein>
<accession>A0A192H491</accession>
<dbReference type="Pfam" id="PF05532">
    <property type="entry name" value="CsbD"/>
    <property type="match status" value="1"/>
</dbReference>
<dbReference type="InterPro" id="IPR008462">
    <property type="entry name" value="CsbD"/>
</dbReference>
<dbReference type="Gene3D" id="1.10.1470.10">
    <property type="entry name" value="YjbJ"/>
    <property type="match status" value="1"/>
</dbReference>
<sequence length="77" mass="8692">MAAGELDKFKGKIKEKTGEIINNDELQAKGQADQKEAKLKDKAEDKAEIKKKHAETITQEKREAAHKEAREDQNNSD</sequence>
<evidence type="ECO:0000313" key="4">
    <source>
        <dbReference type="EMBL" id="ANK63190.1"/>
    </source>
</evidence>
<dbReference type="SUPFAM" id="SSF69047">
    <property type="entry name" value="Hypothetical protein YjbJ"/>
    <property type="match status" value="1"/>
</dbReference>
<evidence type="ECO:0000256" key="2">
    <source>
        <dbReference type="SAM" id="MobiDB-lite"/>
    </source>
</evidence>
<gene>
    <name evidence="4" type="ORF">AYR53_10695</name>
</gene>
<proteinExistence type="inferred from homology"/>
<comment type="similarity">
    <text evidence="1">Belongs to the UPF0337 (CsbD) family.</text>
</comment>
<name>A0A192H491_9LACO</name>
<keyword evidence="5" id="KW-1185">Reference proteome</keyword>
<dbReference type="RefSeq" id="WP_068280350.1">
    <property type="nucleotide sequence ID" value="NZ_CP014873.1"/>
</dbReference>
<evidence type="ECO:0000256" key="1">
    <source>
        <dbReference type="ARBA" id="ARBA00009129"/>
    </source>
</evidence>